<keyword evidence="2" id="KW-1185">Reference proteome</keyword>
<comment type="caution">
    <text evidence="1">The sequence shown here is derived from an EMBL/GenBank/DDBJ whole genome shotgun (WGS) entry which is preliminary data.</text>
</comment>
<gene>
    <name evidence="1" type="ORF">HETSPECPRED_007882</name>
</gene>
<accession>A0A8H3FVI8</accession>
<dbReference type="Proteomes" id="UP000664521">
    <property type="component" value="Unassembled WGS sequence"/>
</dbReference>
<evidence type="ECO:0000313" key="2">
    <source>
        <dbReference type="Proteomes" id="UP000664521"/>
    </source>
</evidence>
<evidence type="ECO:0000313" key="1">
    <source>
        <dbReference type="EMBL" id="CAF9931471.1"/>
    </source>
</evidence>
<organism evidence="1 2">
    <name type="scientific">Heterodermia speciosa</name>
    <dbReference type="NCBI Taxonomy" id="116794"/>
    <lineage>
        <taxon>Eukaryota</taxon>
        <taxon>Fungi</taxon>
        <taxon>Dikarya</taxon>
        <taxon>Ascomycota</taxon>
        <taxon>Pezizomycotina</taxon>
        <taxon>Lecanoromycetes</taxon>
        <taxon>OSLEUM clade</taxon>
        <taxon>Lecanoromycetidae</taxon>
        <taxon>Caliciales</taxon>
        <taxon>Physciaceae</taxon>
        <taxon>Heterodermia</taxon>
    </lineage>
</organism>
<reference evidence="1" key="1">
    <citation type="submission" date="2021-03" db="EMBL/GenBank/DDBJ databases">
        <authorList>
            <person name="Tagirdzhanova G."/>
        </authorList>
    </citation>
    <scope>NUCLEOTIDE SEQUENCE</scope>
</reference>
<dbReference type="OrthoDB" id="5296331at2759"/>
<dbReference type="AlphaFoldDB" id="A0A8H3FVI8"/>
<sequence>MSIHEDSYLWPEDEPFLANDTNTAAATVFVDIESFDSVSRGHERLRYSSLGSVLQGLWVFMYLGRRETETVFHVEEGRQGLVVGFGKVYSLRDG</sequence>
<dbReference type="EMBL" id="CAJPDS010000059">
    <property type="protein sequence ID" value="CAF9931471.1"/>
    <property type="molecule type" value="Genomic_DNA"/>
</dbReference>
<proteinExistence type="predicted"/>
<name>A0A8H3FVI8_9LECA</name>
<protein>
    <submittedName>
        <fullName evidence="1">Uncharacterized protein</fullName>
    </submittedName>
</protein>